<keyword evidence="1" id="KW-1017">Isopeptide bond</keyword>
<dbReference type="PANTHER" id="PTHR21446:SF12">
    <property type="entry name" value="POTASSIUM CHANNEL TETRAMERIZATION DOMAIN CONTAINING 1"/>
    <property type="match status" value="1"/>
</dbReference>
<evidence type="ECO:0000256" key="2">
    <source>
        <dbReference type="ARBA" id="ARBA00022553"/>
    </source>
</evidence>
<dbReference type="AlphaFoldDB" id="A0AA47M8V0"/>
<evidence type="ECO:0000313" key="5">
    <source>
        <dbReference type="EMBL" id="KAK0135807.1"/>
    </source>
</evidence>
<evidence type="ECO:0000313" key="6">
    <source>
        <dbReference type="Proteomes" id="UP001174136"/>
    </source>
</evidence>
<accession>A0AA47M8V0</accession>
<dbReference type="PANTHER" id="PTHR21446">
    <property type="entry name" value="DUF3504 DOMAIN-CONTAINING PROTEIN"/>
    <property type="match status" value="1"/>
</dbReference>
<protein>
    <recommendedName>
        <fullName evidence="4">ZMYM2-like/QRICH1 C-terminal domain-containing protein</fullName>
    </recommendedName>
</protein>
<dbReference type="InterPro" id="IPR021893">
    <property type="entry name" value="ZMYM2-like_C"/>
</dbReference>
<dbReference type="Pfam" id="PF12012">
    <property type="entry name" value="DUF3504"/>
    <property type="match status" value="1"/>
</dbReference>
<evidence type="ECO:0000259" key="4">
    <source>
        <dbReference type="Pfam" id="PF12012"/>
    </source>
</evidence>
<keyword evidence="3" id="KW-0832">Ubl conjugation</keyword>
<comment type="caution">
    <text evidence="5">The sequence shown here is derived from an EMBL/GenBank/DDBJ whole genome shotgun (WGS) entry which is preliminary data.</text>
</comment>
<reference evidence="5" key="1">
    <citation type="journal article" date="2023" name="Front. Mar. Sci.">
        <title>A new Merluccius polli reference genome to investigate the effects of global change in West African waters.</title>
        <authorList>
            <person name="Mateo J.L."/>
            <person name="Blanco-Fernandez C."/>
            <person name="Garcia-Vazquez E."/>
            <person name="Machado-Schiaffino G."/>
        </authorList>
    </citation>
    <scope>NUCLEOTIDE SEQUENCE</scope>
    <source>
        <strain evidence="5">C29</strain>
        <tissue evidence="5">Fin</tissue>
    </source>
</reference>
<dbReference type="Proteomes" id="UP001174136">
    <property type="component" value="Unassembled WGS sequence"/>
</dbReference>
<organism evidence="5 6">
    <name type="scientific">Merluccius polli</name>
    <name type="common">Benguela hake</name>
    <name type="synonym">Merluccius cadenati</name>
    <dbReference type="NCBI Taxonomy" id="89951"/>
    <lineage>
        <taxon>Eukaryota</taxon>
        <taxon>Metazoa</taxon>
        <taxon>Chordata</taxon>
        <taxon>Craniata</taxon>
        <taxon>Vertebrata</taxon>
        <taxon>Euteleostomi</taxon>
        <taxon>Actinopterygii</taxon>
        <taxon>Neopterygii</taxon>
        <taxon>Teleostei</taxon>
        <taxon>Neoteleostei</taxon>
        <taxon>Acanthomorphata</taxon>
        <taxon>Zeiogadaria</taxon>
        <taxon>Gadariae</taxon>
        <taxon>Gadiformes</taxon>
        <taxon>Gadoidei</taxon>
        <taxon>Merlucciidae</taxon>
        <taxon>Merluccius</taxon>
    </lineage>
</organism>
<feature type="domain" description="ZMYM2-like/QRICH1 C-terminal" evidence="4">
    <location>
        <begin position="101"/>
        <end position="245"/>
    </location>
</feature>
<keyword evidence="2" id="KW-0597">Phosphoprotein</keyword>
<name>A0AA47M8V0_MERPO</name>
<dbReference type="EMBL" id="JAOPHQ010005406">
    <property type="protein sequence ID" value="KAK0135807.1"/>
    <property type="molecule type" value="Genomic_DNA"/>
</dbReference>
<evidence type="ECO:0000256" key="1">
    <source>
        <dbReference type="ARBA" id="ARBA00022499"/>
    </source>
</evidence>
<gene>
    <name evidence="5" type="ORF">N1851_028304</name>
</gene>
<keyword evidence="6" id="KW-1185">Reference proteome</keyword>
<dbReference type="InterPro" id="IPR052787">
    <property type="entry name" value="MAVS"/>
</dbReference>
<proteinExistence type="predicted"/>
<sequence length="276" mass="31382">MHWLDEKGKTIDLKTCKKSELNNILQHYYGSVRTGKGKFYGISGFVGIRAGLNRHLNLPPISRSICLMKDAEFRSANDVFMAMLERLRRNNVSGNPIITEADMEKILSSSAMDTSHPRGLLNKVWFDIQYHFGRRGKEGNRDLKTDSFVVKADENGVKYCTMSFYEETKNAQERDEENRQGFMFEKAGDSRCPVASLQKYLAKLPQDAQAFYLHPTRDRPVVGEAWYQNTPLGINHLGSMLPRICKEAGTTVYTNHSLQSTSALQLADETLGTRFR</sequence>
<evidence type="ECO:0000256" key="3">
    <source>
        <dbReference type="ARBA" id="ARBA00022843"/>
    </source>
</evidence>